<dbReference type="GO" id="GO:0016020">
    <property type="term" value="C:membrane"/>
    <property type="evidence" value="ECO:0007669"/>
    <property type="project" value="UniProtKB-SubCell"/>
</dbReference>
<evidence type="ECO:0000256" key="2">
    <source>
        <dbReference type="ARBA" id="ARBA00010519"/>
    </source>
</evidence>
<feature type="transmembrane region" description="Helical" evidence="11">
    <location>
        <begin position="50"/>
        <end position="75"/>
    </location>
</feature>
<evidence type="ECO:0000256" key="5">
    <source>
        <dbReference type="ARBA" id="ARBA00022967"/>
    </source>
</evidence>
<gene>
    <name evidence="12" type="primary">nad4l</name>
</gene>
<dbReference type="EMBL" id="KX035161">
    <property type="protein sequence ID" value="AOY39470.1"/>
    <property type="molecule type" value="Genomic_DNA"/>
</dbReference>
<evidence type="ECO:0000256" key="11">
    <source>
        <dbReference type="SAM" id="Phobius"/>
    </source>
</evidence>
<comment type="similarity">
    <text evidence="2">Belongs to the complex I subunit 4L family.</text>
</comment>
<comment type="subcellular location">
    <subcellularLocation>
        <location evidence="1">Membrane</location>
        <topology evidence="1">Multi-pass membrane protein</topology>
    </subcellularLocation>
</comment>
<sequence length="90" mass="10960">MNLFNFMFFWGLVILVYKSYYFLLFLLMLELLVLVIFTKFFSELNFTSEFYFAMIYLIFCVCESSLGLSILVMMIRFYSSDYMLSFNILW</sequence>
<keyword evidence="4 11" id="KW-0812">Transmembrane</keyword>
<feature type="transmembrane region" description="Helical" evidence="11">
    <location>
        <begin position="20"/>
        <end position="38"/>
    </location>
</feature>
<keyword evidence="6 11" id="KW-1133">Transmembrane helix</keyword>
<reference evidence="12" key="1">
    <citation type="submission" date="2016-04" db="EMBL/GenBank/DDBJ databases">
        <title>Mitochondria of unsequenced beetle families.</title>
        <authorList>
            <person name="Linard B."/>
            <person name="Andujar C."/>
            <person name="Arribas P."/>
            <person name="Vogler A.P."/>
        </authorList>
    </citation>
    <scope>NUCLEOTIDE SEQUENCE</scope>
</reference>
<comment type="catalytic activity">
    <reaction evidence="10">
        <text>a ubiquinone + NADH + 5 H(+)(in) = a ubiquinol + NAD(+) + 4 H(+)(out)</text>
        <dbReference type="Rhea" id="RHEA:29091"/>
        <dbReference type="Rhea" id="RHEA-COMP:9565"/>
        <dbReference type="Rhea" id="RHEA-COMP:9566"/>
        <dbReference type="ChEBI" id="CHEBI:15378"/>
        <dbReference type="ChEBI" id="CHEBI:16389"/>
        <dbReference type="ChEBI" id="CHEBI:17976"/>
        <dbReference type="ChEBI" id="CHEBI:57540"/>
        <dbReference type="ChEBI" id="CHEBI:57945"/>
        <dbReference type="EC" id="7.1.1.2"/>
    </reaction>
</comment>
<dbReference type="AlphaFoldDB" id="A0A343A4J2"/>
<evidence type="ECO:0000256" key="4">
    <source>
        <dbReference type="ARBA" id="ARBA00022692"/>
    </source>
</evidence>
<keyword evidence="8 11" id="KW-0472">Membrane</keyword>
<protein>
    <recommendedName>
        <fullName evidence="3">NADH-ubiquinone oxidoreductase chain 4L</fullName>
    </recommendedName>
    <alternativeName>
        <fullName evidence="9">NADH dehydrogenase subunit 4L</fullName>
    </alternativeName>
</protein>
<evidence type="ECO:0000256" key="9">
    <source>
        <dbReference type="ARBA" id="ARBA00031586"/>
    </source>
</evidence>
<proteinExistence type="inferred from homology"/>
<organism evidence="12">
    <name type="scientific">Cerophytidae sp. BMNH 900085</name>
    <dbReference type="NCBI Taxonomy" id="1903808"/>
    <lineage>
        <taxon>Eukaryota</taxon>
        <taxon>Metazoa</taxon>
        <taxon>Ecdysozoa</taxon>
        <taxon>Arthropoda</taxon>
        <taxon>Hexapoda</taxon>
        <taxon>Insecta</taxon>
        <taxon>Pterygota</taxon>
        <taxon>Neoptera</taxon>
        <taxon>Endopterygota</taxon>
        <taxon>Coleoptera</taxon>
        <taxon>Polyphaga</taxon>
        <taxon>Elateriformia</taxon>
        <taxon>Elateroidea</taxon>
        <taxon>Cerophytidae</taxon>
    </lineage>
</organism>
<keyword evidence="12" id="KW-0496">Mitochondrion</keyword>
<dbReference type="GO" id="GO:0008137">
    <property type="term" value="F:NADH dehydrogenase (ubiquinone) activity"/>
    <property type="evidence" value="ECO:0007669"/>
    <property type="project" value="UniProtKB-EC"/>
</dbReference>
<keyword evidence="7" id="KW-0520">NAD</keyword>
<accession>A0A343A4J2</accession>
<geneLocation type="mitochondrion" evidence="12"/>
<evidence type="ECO:0000256" key="8">
    <source>
        <dbReference type="ARBA" id="ARBA00023136"/>
    </source>
</evidence>
<evidence type="ECO:0000313" key="12">
    <source>
        <dbReference type="EMBL" id="AOY39470.1"/>
    </source>
</evidence>
<dbReference type="InterPro" id="IPR039428">
    <property type="entry name" value="NUOK/Mnh_C1-like"/>
</dbReference>
<evidence type="ECO:0000256" key="3">
    <source>
        <dbReference type="ARBA" id="ARBA00016612"/>
    </source>
</evidence>
<dbReference type="Gene3D" id="1.10.287.3510">
    <property type="match status" value="1"/>
</dbReference>
<evidence type="ECO:0000256" key="7">
    <source>
        <dbReference type="ARBA" id="ARBA00023027"/>
    </source>
</evidence>
<dbReference type="Pfam" id="PF00420">
    <property type="entry name" value="Oxidored_q2"/>
    <property type="match status" value="1"/>
</dbReference>
<evidence type="ECO:0000256" key="6">
    <source>
        <dbReference type="ARBA" id="ARBA00022989"/>
    </source>
</evidence>
<keyword evidence="5" id="KW-1278">Translocase</keyword>
<name>A0A343A4J2_9COLE</name>
<evidence type="ECO:0000256" key="10">
    <source>
        <dbReference type="ARBA" id="ARBA00049551"/>
    </source>
</evidence>
<evidence type="ECO:0000256" key="1">
    <source>
        <dbReference type="ARBA" id="ARBA00004141"/>
    </source>
</evidence>